<dbReference type="GO" id="GO:0016226">
    <property type="term" value="P:iron-sulfur cluster assembly"/>
    <property type="evidence" value="ECO:0007669"/>
    <property type="project" value="InterPro"/>
</dbReference>
<sequence>MSGLEDLYRENILDHYRHPRHHGTLEAPDVSYEDANPLCGDRIRMDFRIRDGRIAEVRFTGTGCSISQAAASMLCERLEGMSLEEARALSRDDVLDMIGIELGPVRLKCALLALKTLKAGLYGLAGWPGEDEDEERR</sequence>
<accession>A0A832I2G2</accession>
<feature type="domain" description="NIF system FeS cluster assembly NifU N-terminal" evidence="1">
    <location>
        <begin position="8"/>
        <end position="122"/>
    </location>
</feature>
<comment type="caution">
    <text evidence="2">The sequence shown here is derived from an EMBL/GenBank/DDBJ whole genome shotgun (WGS) entry which is preliminary data.</text>
</comment>
<dbReference type="PANTHER" id="PTHR10093">
    <property type="entry name" value="IRON-SULFUR CLUSTER ASSEMBLY ENZYME NIFU HOMOLOG"/>
    <property type="match status" value="1"/>
</dbReference>
<dbReference type="InterPro" id="IPR002871">
    <property type="entry name" value="NIF_FeS_clus_asmbl_NifU_N"/>
</dbReference>
<dbReference type="Pfam" id="PF01592">
    <property type="entry name" value="NifU_N"/>
    <property type="match status" value="1"/>
</dbReference>
<dbReference type="GO" id="GO:0051536">
    <property type="term" value="F:iron-sulfur cluster binding"/>
    <property type="evidence" value="ECO:0007669"/>
    <property type="project" value="InterPro"/>
</dbReference>
<evidence type="ECO:0000313" key="2">
    <source>
        <dbReference type="EMBL" id="HGZ42476.1"/>
    </source>
</evidence>
<dbReference type="GO" id="GO:0005506">
    <property type="term" value="F:iron ion binding"/>
    <property type="evidence" value="ECO:0007669"/>
    <property type="project" value="InterPro"/>
</dbReference>
<proteinExistence type="predicted"/>
<name>A0A832I2G2_UNCEI</name>
<dbReference type="CDD" id="cd06664">
    <property type="entry name" value="IscU_like"/>
    <property type="match status" value="1"/>
</dbReference>
<organism evidence="2">
    <name type="scientific">Eiseniibacteriota bacterium</name>
    <dbReference type="NCBI Taxonomy" id="2212470"/>
    <lineage>
        <taxon>Bacteria</taxon>
        <taxon>Candidatus Eiseniibacteriota</taxon>
    </lineage>
</organism>
<dbReference type="AlphaFoldDB" id="A0A832I2G2"/>
<evidence type="ECO:0000259" key="1">
    <source>
        <dbReference type="Pfam" id="PF01592"/>
    </source>
</evidence>
<dbReference type="SUPFAM" id="SSF82649">
    <property type="entry name" value="SufE/NifU"/>
    <property type="match status" value="1"/>
</dbReference>
<gene>
    <name evidence="2" type="ORF">ENR23_03440</name>
</gene>
<protein>
    <submittedName>
        <fullName evidence="2">SUF system NifU family Fe-S cluster assembly protein</fullName>
    </submittedName>
</protein>
<dbReference type="NCBIfam" id="TIGR01994">
    <property type="entry name" value="SUF_scaf_2"/>
    <property type="match status" value="1"/>
</dbReference>
<reference evidence="2" key="1">
    <citation type="journal article" date="2020" name="mSystems">
        <title>Genome- and Community-Level Interaction Insights into Carbon Utilization and Element Cycling Functions of Hydrothermarchaeota in Hydrothermal Sediment.</title>
        <authorList>
            <person name="Zhou Z."/>
            <person name="Liu Y."/>
            <person name="Xu W."/>
            <person name="Pan J."/>
            <person name="Luo Z.H."/>
            <person name="Li M."/>
        </authorList>
    </citation>
    <scope>NUCLEOTIDE SEQUENCE [LARGE SCALE GENOMIC DNA]</scope>
    <source>
        <strain evidence="2">SpSt-381</strain>
    </source>
</reference>
<dbReference type="Gene3D" id="3.90.1010.10">
    <property type="match status" value="1"/>
</dbReference>
<dbReference type="EMBL" id="DSQF01000004">
    <property type="protein sequence ID" value="HGZ42476.1"/>
    <property type="molecule type" value="Genomic_DNA"/>
</dbReference>